<keyword evidence="4 8" id="KW-0067">ATP-binding</keyword>
<dbReference type="Proteomes" id="UP000619355">
    <property type="component" value="Unassembled WGS sequence"/>
</dbReference>
<evidence type="ECO:0000256" key="4">
    <source>
        <dbReference type="ARBA" id="ARBA00022840"/>
    </source>
</evidence>
<comment type="domain">
    <text evidence="8">Consists of three domains: the N-terminal catalytic domain, the anticodon-binding domain and the C-terminal extension.</text>
</comment>
<dbReference type="GO" id="GO:0017101">
    <property type="term" value="C:aminoacyl-tRNA synthetase multienzyme complex"/>
    <property type="evidence" value="ECO:0007669"/>
    <property type="project" value="TreeGrafter"/>
</dbReference>
<keyword evidence="2 8" id="KW-0436">Ligase</keyword>
<dbReference type="InterPro" id="IPR004154">
    <property type="entry name" value="Anticodon-bd"/>
</dbReference>
<dbReference type="PANTHER" id="PTHR43382:SF3">
    <property type="entry name" value="PROLINE--TRNA LIGASE, CHLOROPLASTIC_MITOCHONDRIAL"/>
    <property type="match status" value="1"/>
</dbReference>
<evidence type="ECO:0000256" key="6">
    <source>
        <dbReference type="ARBA" id="ARBA00023146"/>
    </source>
</evidence>
<dbReference type="GO" id="GO:0004827">
    <property type="term" value="F:proline-tRNA ligase activity"/>
    <property type="evidence" value="ECO:0007669"/>
    <property type="project" value="UniProtKB-UniRule"/>
</dbReference>
<dbReference type="PANTHER" id="PTHR43382">
    <property type="entry name" value="PROLYL-TRNA SYNTHETASE"/>
    <property type="match status" value="1"/>
</dbReference>
<evidence type="ECO:0000256" key="2">
    <source>
        <dbReference type="ARBA" id="ARBA00022598"/>
    </source>
</evidence>
<organism evidence="10 11">
    <name type="scientific">Streptomyces capoamus</name>
    <dbReference type="NCBI Taxonomy" id="68183"/>
    <lineage>
        <taxon>Bacteria</taxon>
        <taxon>Bacillati</taxon>
        <taxon>Actinomycetota</taxon>
        <taxon>Actinomycetes</taxon>
        <taxon>Kitasatosporales</taxon>
        <taxon>Streptomycetaceae</taxon>
        <taxon>Streptomyces</taxon>
    </lineage>
</organism>
<dbReference type="InterPro" id="IPR004499">
    <property type="entry name" value="Pro-tRNA-ligase_IIa_arc-type"/>
</dbReference>
<sequence>MHAMAKAPVLTPRAEDFPRWYQDLINKAELADNGPVRGTMVIRPYGYGLWERMQQEMEARIKAAGASNAYFPLFIPQSYLTREAEHVEGFAPELAVVTHGGGKELEEPVVVRPTSETIVNEYFSKWVQSYRDLPLLINQWANVVRWEMRPRVFLRTTEFLWQEGHTAHATYDDARAYAERIHRDVYHDFMVNVLGIDVVLGRKTARERFAGAINTLTLEGMMGDGKALQMGTSHELGQNFAKAFGTRYLSGDGRQELVWQTSWGTSTRMVGGLIMSHGDDSGLRVPPRLAPVQAVVLAVKGDDAVLAKVREIGGRLAAAGVRVQVDDRTDVPFGRRAVDWELKGVPVRIEVGPRDLEHGTALLARRIPGGKEPVRVGELEALVPKVLEEDQALLLAQSRERREDRTADTRTIEEAVEAAATGWARIPWAVLGPDGEAALAEQGVSVRCLVAADGSVPDREDQPGNVAIVARAY</sequence>
<evidence type="ECO:0000313" key="11">
    <source>
        <dbReference type="Proteomes" id="UP000619355"/>
    </source>
</evidence>
<dbReference type="InterPro" id="IPR006195">
    <property type="entry name" value="aa-tRNA-synth_II"/>
</dbReference>
<keyword evidence="6 8" id="KW-0030">Aminoacyl-tRNA synthetase</keyword>
<evidence type="ECO:0000259" key="9">
    <source>
        <dbReference type="PROSITE" id="PS50862"/>
    </source>
</evidence>
<comment type="caution">
    <text evidence="10">The sequence shown here is derived from an EMBL/GenBank/DDBJ whole genome shotgun (WGS) entry which is preliminary data.</text>
</comment>
<dbReference type="SMART" id="SM00946">
    <property type="entry name" value="ProRS-C_1"/>
    <property type="match status" value="1"/>
</dbReference>
<dbReference type="NCBIfam" id="TIGR00408">
    <property type="entry name" value="proS_fam_I"/>
    <property type="match status" value="1"/>
</dbReference>
<protein>
    <recommendedName>
        <fullName evidence="8">Proline--tRNA ligase</fullName>
        <ecNumber evidence="8">6.1.1.15</ecNumber>
    </recommendedName>
    <alternativeName>
        <fullName evidence="8">Prolyl-tRNA synthetase</fullName>
        <shortName evidence="8">ProRS</shortName>
    </alternativeName>
</protein>
<dbReference type="Pfam" id="PF03129">
    <property type="entry name" value="HGTP_anticodon"/>
    <property type="match status" value="1"/>
</dbReference>
<comment type="catalytic activity">
    <reaction evidence="7 8">
        <text>tRNA(Pro) + L-proline + ATP = L-prolyl-tRNA(Pro) + AMP + diphosphate</text>
        <dbReference type="Rhea" id="RHEA:14305"/>
        <dbReference type="Rhea" id="RHEA-COMP:9700"/>
        <dbReference type="Rhea" id="RHEA-COMP:9702"/>
        <dbReference type="ChEBI" id="CHEBI:30616"/>
        <dbReference type="ChEBI" id="CHEBI:33019"/>
        <dbReference type="ChEBI" id="CHEBI:60039"/>
        <dbReference type="ChEBI" id="CHEBI:78442"/>
        <dbReference type="ChEBI" id="CHEBI:78532"/>
        <dbReference type="ChEBI" id="CHEBI:456215"/>
        <dbReference type="EC" id="6.1.1.15"/>
    </reaction>
</comment>
<dbReference type="PROSITE" id="PS50862">
    <property type="entry name" value="AA_TRNA_LIGASE_II"/>
    <property type="match status" value="1"/>
</dbReference>
<dbReference type="GO" id="GO:0005737">
    <property type="term" value="C:cytoplasm"/>
    <property type="evidence" value="ECO:0007669"/>
    <property type="project" value="UniProtKB-SubCell"/>
</dbReference>
<dbReference type="Gene3D" id="3.40.50.800">
    <property type="entry name" value="Anticodon-binding domain"/>
    <property type="match status" value="1"/>
</dbReference>
<dbReference type="AlphaFoldDB" id="A0A919EYR0"/>
<evidence type="ECO:0000256" key="5">
    <source>
        <dbReference type="ARBA" id="ARBA00022917"/>
    </source>
</evidence>
<dbReference type="EC" id="6.1.1.15" evidence="8"/>
<evidence type="ECO:0000256" key="8">
    <source>
        <dbReference type="HAMAP-Rule" id="MF_01571"/>
    </source>
</evidence>
<dbReference type="InterPro" id="IPR002314">
    <property type="entry name" value="aa-tRNA-synt_IIb"/>
</dbReference>
<dbReference type="PRINTS" id="PR01046">
    <property type="entry name" value="TRNASYNTHPRO"/>
</dbReference>
<dbReference type="InterPro" id="IPR036621">
    <property type="entry name" value="Anticodon-bd_dom_sf"/>
</dbReference>
<keyword evidence="1 8" id="KW-0963">Cytoplasm</keyword>
<keyword evidence="11" id="KW-1185">Reference proteome</keyword>
<comment type="subcellular location">
    <subcellularLocation>
        <location evidence="8">Cytoplasm</location>
    </subcellularLocation>
</comment>
<dbReference type="HAMAP" id="MF_01571">
    <property type="entry name" value="Pro_tRNA_synth_type3"/>
    <property type="match status" value="1"/>
</dbReference>
<dbReference type="FunFam" id="3.30.930.10:FF:000037">
    <property type="entry name" value="Proline--tRNA ligase"/>
    <property type="match status" value="1"/>
</dbReference>
<dbReference type="Pfam" id="PF00587">
    <property type="entry name" value="tRNA-synt_2b"/>
    <property type="match status" value="1"/>
</dbReference>
<dbReference type="SUPFAM" id="SSF55681">
    <property type="entry name" value="Class II aaRS and biotin synthetases"/>
    <property type="match status" value="1"/>
</dbReference>
<feature type="domain" description="Aminoacyl-transfer RNA synthetases class-II family profile" evidence="9">
    <location>
        <begin position="37"/>
        <end position="286"/>
    </location>
</feature>
<dbReference type="EMBL" id="BNBF01000015">
    <property type="protein sequence ID" value="GHG59961.1"/>
    <property type="molecule type" value="Genomic_DNA"/>
</dbReference>
<evidence type="ECO:0000313" key="10">
    <source>
        <dbReference type="EMBL" id="GHG59961.1"/>
    </source>
</evidence>
<keyword evidence="3 8" id="KW-0547">Nucleotide-binding</keyword>
<reference evidence="11" key="1">
    <citation type="journal article" date="2019" name="Int. J. Syst. Evol. Microbiol.">
        <title>The Global Catalogue of Microorganisms (GCM) 10K type strain sequencing project: providing services to taxonomists for standard genome sequencing and annotation.</title>
        <authorList>
            <consortium name="The Broad Institute Genomics Platform"/>
            <consortium name="The Broad Institute Genome Sequencing Center for Infectious Disease"/>
            <person name="Wu L."/>
            <person name="Ma J."/>
        </authorList>
    </citation>
    <scope>NUCLEOTIDE SEQUENCE [LARGE SCALE GENOMIC DNA]</scope>
    <source>
        <strain evidence="11">JCM 4253</strain>
    </source>
</reference>
<dbReference type="InterPro" id="IPR045864">
    <property type="entry name" value="aa-tRNA-synth_II/BPL/LPL"/>
</dbReference>
<comment type="subunit">
    <text evidence="8">Homodimer.</text>
</comment>
<keyword evidence="5 8" id="KW-0648">Protein biosynthesis</keyword>
<dbReference type="InterPro" id="IPR033721">
    <property type="entry name" value="ProRS_core_arch_euk"/>
</dbReference>
<accession>A0A919EYR0</accession>
<proteinExistence type="inferred from homology"/>
<dbReference type="GO" id="GO:0005524">
    <property type="term" value="F:ATP binding"/>
    <property type="evidence" value="ECO:0007669"/>
    <property type="project" value="UniProtKB-UniRule"/>
</dbReference>
<dbReference type="CDD" id="cd00778">
    <property type="entry name" value="ProRS_core_arch_euk"/>
    <property type="match status" value="1"/>
</dbReference>
<gene>
    <name evidence="8 10" type="primary">proS</name>
    <name evidence="10" type="ORF">GCM10018980_48220</name>
</gene>
<name>A0A919EYR0_9ACTN</name>
<evidence type="ECO:0000256" key="7">
    <source>
        <dbReference type="ARBA" id="ARBA00047671"/>
    </source>
</evidence>
<dbReference type="InterPro" id="IPR002316">
    <property type="entry name" value="Pro-tRNA-ligase_IIa"/>
</dbReference>
<evidence type="ECO:0000256" key="1">
    <source>
        <dbReference type="ARBA" id="ARBA00022490"/>
    </source>
</evidence>
<comment type="similarity">
    <text evidence="8">Belongs to the class-II aminoacyl-tRNA synthetase family. ProS type 3 subfamily.</text>
</comment>
<comment type="function">
    <text evidence="8">Catalyzes the attachment of proline to tRNA(Pro) in a two-step reaction: proline is first activated by ATP to form Pro-AMP and then transferred to the acceptor end of tRNA(Pro).</text>
</comment>
<dbReference type="InterPro" id="IPR016061">
    <property type="entry name" value="Pro-tRNA_ligase_II_C"/>
</dbReference>
<dbReference type="GO" id="GO:0006433">
    <property type="term" value="P:prolyl-tRNA aminoacylation"/>
    <property type="evidence" value="ECO:0007669"/>
    <property type="project" value="UniProtKB-UniRule"/>
</dbReference>
<evidence type="ECO:0000256" key="3">
    <source>
        <dbReference type="ARBA" id="ARBA00022741"/>
    </source>
</evidence>
<dbReference type="Gene3D" id="3.30.930.10">
    <property type="entry name" value="Bira Bifunctional Protein, Domain 2"/>
    <property type="match status" value="1"/>
</dbReference>
<dbReference type="SUPFAM" id="SSF52954">
    <property type="entry name" value="Class II aaRS ABD-related"/>
    <property type="match status" value="1"/>
</dbReference>